<dbReference type="RefSeq" id="WP_345410619.1">
    <property type="nucleotide sequence ID" value="NZ_BAABKX010000001.1"/>
</dbReference>
<dbReference type="Proteomes" id="UP001501729">
    <property type="component" value="Unassembled WGS sequence"/>
</dbReference>
<evidence type="ECO:0000313" key="1">
    <source>
        <dbReference type="EMBL" id="GAA5048558.1"/>
    </source>
</evidence>
<protein>
    <recommendedName>
        <fullName evidence="3">Restriction endonuclease</fullName>
    </recommendedName>
</protein>
<organism evidence="1 2">
    <name type="scientific">Haladaptatus pallidirubidus</name>
    <dbReference type="NCBI Taxonomy" id="1008152"/>
    <lineage>
        <taxon>Archaea</taxon>
        <taxon>Methanobacteriati</taxon>
        <taxon>Methanobacteriota</taxon>
        <taxon>Stenosarchaea group</taxon>
        <taxon>Halobacteria</taxon>
        <taxon>Halobacteriales</taxon>
        <taxon>Haladaptataceae</taxon>
        <taxon>Haladaptatus</taxon>
    </lineage>
</organism>
<proteinExistence type="predicted"/>
<keyword evidence="2" id="KW-1185">Reference proteome</keyword>
<name>A0AAV3UHL8_9EURY</name>
<comment type="caution">
    <text evidence="1">The sequence shown here is derived from an EMBL/GenBank/DDBJ whole genome shotgun (WGS) entry which is preliminary data.</text>
</comment>
<evidence type="ECO:0008006" key="3">
    <source>
        <dbReference type="Google" id="ProtNLM"/>
    </source>
</evidence>
<reference evidence="1 2" key="1">
    <citation type="journal article" date="2019" name="Int. J. Syst. Evol. Microbiol.">
        <title>The Global Catalogue of Microorganisms (GCM) 10K type strain sequencing project: providing services to taxonomists for standard genome sequencing and annotation.</title>
        <authorList>
            <consortium name="The Broad Institute Genomics Platform"/>
            <consortium name="The Broad Institute Genome Sequencing Center for Infectious Disease"/>
            <person name="Wu L."/>
            <person name="Ma J."/>
        </authorList>
    </citation>
    <scope>NUCLEOTIDE SEQUENCE [LARGE SCALE GENOMIC DNA]</scope>
    <source>
        <strain evidence="1 2">JCM 17504</strain>
    </source>
</reference>
<evidence type="ECO:0000313" key="2">
    <source>
        <dbReference type="Proteomes" id="UP001501729"/>
    </source>
</evidence>
<accession>A0AAV3UHL8</accession>
<dbReference type="EMBL" id="BAABKX010000001">
    <property type="protein sequence ID" value="GAA5048558.1"/>
    <property type="molecule type" value="Genomic_DNA"/>
</dbReference>
<gene>
    <name evidence="1" type="ORF">GCM10025751_20600</name>
</gene>
<dbReference type="GeneID" id="68612660"/>
<sequence>MGQLVGTFAEAARDRIRDTLAERLSRFVWETEHRIRRTPVDVVGHTDDQFVAVELEWRRADPVNNTAKLLYYVDEGKLDEYERVSVFQVFTGYYDLASGGVSSKREIAEFVGDLAADSFEHVSFSPVTFGLEPPKRGGEWPEEWEAVAEETAMKIVRRV</sequence>
<dbReference type="AlphaFoldDB" id="A0AAV3UHL8"/>